<dbReference type="EMBL" id="FTOR01000001">
    <property type="protein sequence ID" value="SIS71471.1"/>
    <property type="molecule type" value="Genomic_DNA"/>
</dbReference>
<dbReference type="Proteomes" id="UP000186917">
    <property type="component" value="Unassembled WGS sequence"/>
</dbReference>
<dbReference type="OrthoDB" id="4158605at2"/>
<accession>A0A173MPD3</accession>
<dbReference type="STRING" id="477680.SAMN05421788_101783"/>
<evidence type="ECO:0000313" key="2">
    <source>
        <dbReference type="Proteomes" id="UP000186917"/>
    </source>
</evidence>
<name>A0A173MPD3_9BACT</name>
<gene>
    <name evidence="1" type="ORF">SAMN05421788_101783</name>
</gene>
<proteinExistence type="predicted"/>
<evidence type="ECO:0000313" key="1">
    <source>
        <dbReference type="EMBL" id="SIS71471.1"/>
    </source>
</evidence>
<organism evidence="1 2">
    <name type="scientific">Filimonas lacunae</name>
    <dbReference type="NCBI Taxonomy" id="477680"/>
    <lineage>
        <taxon>Bacteria</taxon>
        <taxon>Pseudomonadati</taxon>
        <taxon>Bacteroidota</taxon>
        <taxon>Chitinophagia</taxon>
        <taxon>Chitinophagales</taxon>
        <taxon>Chitinophagaceae</taxon>
        <taxon>Filimonas</taxon>
    </lineage>
</organism>
<sequence length="250" mass="27917">MEQENTIVLCIPGTWSSREEVLSSVIDANNGEYLFAGGVLFCPKQDESFMMEAREHDHHMHHAFVTAGMQRFEAEEMEAIKTHKTVVYVSGPGGNNAFANSIMRAGLAILKAGGLGIKVESSGKAFTHAQWEELVNMDHDHRFYEAFVLLVKGANNSIYSCGMHNLGLRDAIADGGEDFMETAELVDIFSVYQVIEKPEIKSGQTFSTAPDMPVYQIQEEPCTFYPEDDLFYNPYGMFHLVLAPEEDDTL</sequence>
<dbReference type="AlphaFoldDB" id="A0A173MPD3"/>
<keyword evidence="2" id="KW-1185">Reference proteome</keyword>
<protein>
    <submittedName>
        <fullName evidence="1">Uncharacterized protein</fullName>
    </submittedName>
</protein>
<dbReference type="KEGG" id="fln:FLA_5394"/>
<reference evidence="2" key="1">
    <citation type="submission" date="2017-01" db="EMBL/GenBank/DDBJ databases">
        <authorList>
            <person name="Varghese N."/>
            <person name="Submissions S."/>
        </authorList>
    </citation>
    <scope>NUCLEOTIDE SEQUENCE [LARGE SCALE GENOMIC DNA]</scope>
    <source>
        <strain evidence="2">DSM 21054</strain>
    </source>
</reference>
<dbReference type="RefSeq" id="WP_076375837.1">
    <property type="nucleotide sequence ID" value="NZ_AP017422.1"/>
</dbReference>